<dbReference type="GeneID" id="73472003"/>
<comment type="caution">
    <text evidence="3">The sequence shown here is derived from an EMBL/GenBank/DDBJ whole genome shotgun (WGS) entry which is preliminary data.</text>
</comment>
<evidence type="ECO:0000256" key="1">
    <source>
        <dbReference type="ARBA" id="ARBA00022729"/>
    </source>
</evidence>
<proteinExistence type="predicted"/>
<evidence type="ECO:0000313" key="4">
    <source>
        <dbReference type="Proteomes" id="UP000694255"/>
    </source>
</evidence>
<organism evidence="3 4">
    <name type="scientific">[Candida] subhashii</name>
    <dbReference type="NCBI Taxonomy" id="561895"/>
    <lineage>
        <taxon>Eukaryota</taxon>
        <taxon>Fungi</taxon>
        <taxon>Dikarya</taxon>
        <taxon>Ascomycota</taxon>
        <taxon>Saccharomycotina</taxon>
        <taxon>Pichiomycetes</taxon>
        <taxon>Debaryomycetaceae</taxon>
        <taxon>Spathaspora</taxon>
    </lineage>
</organism>
<dbReference type="OrthoDB" id="5551751at2759"/>
<dbReference type="PANTHER" id="PTHR28156">
    <property type="entry name" value="FAS1 DOMAIN-CONTAINING PROTEIN YDR262W"/>
    <property type="match status" value="1"/>
</dbReference>
<keyword evidence="4" id="KW-1185">Reference proteome</keyword>
<gene>
    <name evidence="3" type="ORF">J8A68_005203</name>
</gene>
<dbReference type="EMBL" id="JAGSYN010000222">
    <property type="protein sequence ID" value="KAG7661311.1"/>
    <property type="molecule type" value="Genomic_DNA"/>
</dbReference>
<dbReference type="AlphaFoldDB" id="A0A8J5Q763"/>
<evidence type="ECO:0000313" key="3">
    <source>
        <dbReference type="EMBL" id="KAG7661311.1"/>
    </source>
</evidence>
<dbReference type="InterPro" id="IPR040200">
    <property type="entry name" value="Mug57-like"/>
</dbReference>
<dbReference type="RefSeq" id="XP_049261544.1">
    <property type="nucleotide sequence ID" value="XM_049409244.1"/>
</dbReference>
<protein>
    <recommendedName>
        <fullName evidence="5">FAS1 domain-containing protein</fullName>
    </recommendedName>
</protein>
<dbReference type="Proteomes" id="UP000694255">
    <property type="component" value="Unassembled WGS sequence"/>
</dbReference>
<name>A0A8J5Q763_9ASCO</name>
<feature type="signal peptide" evidence="2">
    <location>
        <begin position="1"/>
        <end position="18"/>
    </location>
</feature>
<sequence>MKLNYIVAIAILTSLVSAKNVVNLQGFKDNLDKEAEGVNKRQDINGEPVELNKRKNIVDLQGLKDKLNNHEKREPKYRVDLNSFKIALEDESSPDLQKRKNVVNLNDFNKEQPPTLKKRKNIVNLNDFKVNLEDEAVSNKKRDAKNVFDITKLKVDSQPITKRDQQQQILQDKHVLFSINSIDCYNNLLQSILPQMRSISIFAGYIRDNELINSKTELANETMVIIAPTNYAIENKLGGLKPWEFPHSVDNIKDELEQDKILQQNLNEYLNGHIITNFESKLIVGRDEEKNPHKIIIVPLNNGKLVRIRQDQITDEFKIRVEGRDEWIKVDVVKQVENGFVFVINDSLVKP</sequence>
<reference evidence="3 4" key="1">
    <citation type="journal article" date="2021" name="DNA Res.">
        <title>Genome analysis of Candida subhashii reveals its hybrid nature and dual mitochondrial genome conformations.</title>
        <authorList>
            <person name="Mixao V."/>
            <person name="Hegedusova E."/>
            <person name="Saus E."/>
            <person name="Pryszcz L.P."/>
            <person name="Cillingova A."/>
            <person name="Nosek J."/>
            <person name="Gabaldon T."/>
        </authorList>
    </citation>
    <scope>NUCLEOTIDE SEQUENCE [LARGE SCALE GENOMIC DNA]</scope>
    <source>
        <strain evidence="3 4">CBS 10753</strain>
    </source>
</reference>
<accession>A0A8J5Q763</accession>
<evidence type="ECO:0000256" key="2">
    <source>
        <dbReference type="SAM" id="SignalP"/>
    </source>
</evidence>
<feature type="chain" id="PRO_5035302085" description="FAS1 domain-containing protein" evidence="2">
    <location>
        <begin position="19"/>
        <end position="351"/>
    </location>
</feature>
<evidence type="ECO:0008006" key="5">
    <source>
        <dbReference type="Google" id="ProtNLM"/>
    </source>
</evidence>
<keyword evidence="1 2" id="KW-0732">Signal</keyword>
<dbReference type="PANTHER" id="PTHR28156:SF1">
    <property type="entry name" value="FAS1 DOMAIN-CONTAINING PROTEIN YDR262W"/>
    <property type="match status" value="1"/>
</dbReference>